<evidence type="ECO:0000313" key="7">
    <source>
        <dbReference type="Proteomes" id="UP000478463"/>
    </source>
</evidence>
<keyword evidence="3" id="KW-0472">Membrane</keyword>
<dbReference type="PROSITE" id="PS51257">
    <property type="entry name" value="PROKAR_LIPOPROTEIN"/>
    <property type="match status" value="1"/>
</dbReference>
<dbReference type="InterPro" id="IPR000668">
    <property type="entry name" value="Peptidase_C1A_C"/>
</dbReference>
<dbReference type="InterPro" id="IPR038765">
    <property type="entry name" value="Papain-like_cys_pep_sf"/>
</dbReference>
<reference evidence="6 7" key="1">
    <citation type="submission" date="2020-10" db="EMBL/GenBank/DDBJ databases">
        <title>Eggerthella sp. nov., isolated from human feces.</title>
        <authorList>
            <person name="Yajun G."/>
        </authorList>
    </citation>
    <scope>NUCLEOTIDE SEQUENCE [LARGE SCALE GENOMIC DNA]</scope>
    <source>
        <strain evidence="6 7">HF-1101</strain>
    </source>
</reference>
<organism evidence="6 7">
    <name type="scientific">Eggerthella guodeyinii</name>
    <dbReference type="NCBI Taxonomy" id="2690837"/>
    <lineage>
        <taxon>Bacteria</taxon>
        <taxon>Bacillati</taxon>
        <taxon>Actinomycetota</taxon>
        <taxon>Coriobacteriia</taxon>
        <taxon>Eggerthellales</taxon>
        <taxon>Eggerthellaceae</taxon>
        <taxon>Eggerthella</taxon>
    </lineage>
</organism>
<proteinExistence type="inferred from homology"/>
<dbReference type="SUPFAM" id="SSF54001">
    <property type="entry name" value="Cysteine proteinases"/>
    <property type="match status" value="1"/>
</dbReference>
<keyword evidence="3" id="KW-1133">Transmembrane helix</keyword>
<dbReference type="PANTHER" id="PTHR12411">
    <property type="entry name" value="CYSTEINE PROTEASE FAMILY C1-RELATED"/>
    <property type="match status" value="1"/>
</dbReference>
<feature type="region of interest" description="Disordered" evidence="2">
    <location>
        <begin position="573"/>
        <end position="656"/>
    </location>
</feature>
<feature type="compositionally biased region" description="Low complexity" evidence="2">
    <location>
        <begin position="600"/>
        <end position="609"/>
    </location>
</feature>
<evidence type="ECO:0000313" key="6">
    <source>
        <dbReference type="EMBL" id="QOS67051.1"/>
    </source>
</evidence>
<feature type="chain" id="PRO_5039043000" description="Peptidase C1A papain C-terminal domain-containing protein" evidence="4">
    <location>
        <begin position="23"/>
        <end position="687"/>
    </location>
</feature>
<evidence type="ECO:0000256" key="1">
    <source>
        <dbReference type="ARBA" id="ARBA00008455"/>
    </source>
</evidence>
<evidence type="ECO:0000256" key="2">
    <source>
        <dbReference type="SAM" id="MobiDB-lite"/>
    </source>
</evidence>
<feature type="compositionally biased region" description="Acidic residues" evidence="2">
    <location>
        <begin position="578"/>
        <end position="598"/>
    </location>
</feature>
<feature type="domain" description="Peptidase C1A papain C-terminal" evidence="5">
    <location>
        <begin position="75"/>
        <end position="362"/>
    </location>
</feature>
<protein>
    <recommendedName>
        <fullName evidence="5">Peptidase C1A papain C-terminal domain-containing protein</fullName>
    </recommendedName>
</protein>
<feature type="transmembrane region" description="Helical" evidence="3">
    <location>
        <begin position="664"/>
        <end position="684"/>
    </location>
</feature>
<sequence>MRISARFIVRFAVGLVLAFALAAGCAPAAGADPVLAESQGGGGGARGGGLLPLAPDWLAYTYDADMPTVLAESDLPASFDLRAEGMATGVKDQTPFNACWAFGALGSLESNALVSGEAPLEGWAGYSERHLAWFAYEPLLAGEQAGEGVVPADVGSASPIWGPVYHMAAGTSYLALTALASWEGAEDGAAVPYSDDLGTVEPGNESWRVDESLRFDSVDHLTDVDFLPTPVTEEGDSYVCSWPAIEAVKRSILENGAVSASYYAEQSSPGAEPGSSEYFNRDTWSSCVTNVDELDAPFVKPNHVITVVGWDDSYSKSNFAEGHQPAGDGAWIVKNSWGTGSWGIPDGNGKGTGYFHLSYYDESAGEFMSFQGDGAADGFDYETSYQHDFLGMSAMLVEEEHTRAGRSTANVFVAQEEGEVGAVSSVAMRPGMSVSAQVYLLGEDASDPADGELVASAFETFAFSGYHTMELDVPVEVSVGQRFSVVETITSLAEDGSMLYQSYFENGPADETSSRRWSELSRMDTTVVVHEGESFLYEEGAGWTDVVDLDTVGCRYDSSVRVEYGNALIKAFANGREEEPEPNEPDEPVVPDEPDPDGPGEPNEPVVPSEPEPGDPDAPSEPEPGGSDVSTDAESMAKPLPEVAGEQTPAPSEGSALAATGGRLPVGIAMIAVIMLVAVILARIRRR</sequence>
<evidence type="ECO:0000256" key="4">
    <source>
        <dbReference type="SAM" id="SignalP"/>
    </source>
</evidence>
<keyword evidence="3" id="KW-0812">Transmembrane</keyword>
<dbReference type="GO" id="GO:0006508">
    <property type="term" value="P:proteolysis"/>
    <property type="evidence" value="ECO:0007669"/>
    <property type="project" value="InterPro"/>
</dbReference>
<dbReference type="SMART" id="SM00645">
    <property type="entry name" value="Pept_C1"/>
    <property type="match status" value="1"/>
</dbReference>
<dbReference type="Proteomes" id="UP000478463">
    <property type="component" value="Chromosome"/>
</dbReference>
<gene>
    <name evidence="6" type="ORF">GS424_010895</name>
</gene>
<dbReference type="GO" id="GO:0008234">
    <property type="term" value="F:cysteine-type peptidase activity"/>
    <property type="evidence" value="ECO:0007669"/>
    <property type="project" value="InterPro"/>
</dbReference>
<dbReference type="AlphaFoldDB" id="A0A6L7IS55"/>
<dbReference type="KEGG" id="egd:GS424_010895"/>
<dbReference type="Pfam" id="PF00112">
    <property type="entry name" value="Peptidase_C1"/>
    <property type="match status" value="1"/>
</dbReference>
<dbReference type="EMBL" id="CP063310">
    <property type="protein sequence ID" value="QOS67051.1"/>
    <property type="molecule type" value="Genomic_DNA"/>
</dbReference>
<keyword evidence="4" id="KW-0732">Signal</keyword>
<dbReference type="InterPro" id="IPR013128">
    <property type="entry name" value="Peptidase_C1A"/>
</dbReference>
<dbReference type="Gene3D" id="3.90.70.10">
    <property type="entry name" value="Cysteine proteinases"/>
    <property type="match status" value="1"/>
</dbReference>
<dbReference type="RefSeq" id="WP_160942194.1">
    <property type="nucleotide sequence ID" value="NZ_CP063310.1"/>
</dbReference>
<evidence type="ECO:0000259" key="5">
    <source>
        <dbReference type="SMART" id="SM00645"/>
    </source>
</evidence>
<accession>A0A6L7IS55</accession>
<dbReference type="Pfam" id="PF18560">
    <property type="entry name" value="Lectin_like"/>
    <property type="match status" value="1"/>
</dbReference>
<dbReference type="CDD" id="cd02619">
    <property type="entry name" value="Peptidase_C1"/>
    <property type="match status" value="1"/>
</dbReference>
<name>A0A6L7IS55_9ACTN</name>
<dbReference type="InterPro" id="IPR040528">
    <property type="entry name" value="Lectin-like"/>
</dbReference>
<feature type="signal peptide" evidence="4">
    <location>
        <begin position="1"/>
        <end position="22"/>
    </location>
</feature>
<evidence type="ECO:0000256" key="3">
    <source>
        <dbReference type="SAM" id="Phobius"/>
    </source>
</evidence>
<comment type="similarity">
    <text evidence="1">Belongs to the peptidase C1 family.</text>
</comment>